<dbReference type="Proteomes" id="UP000789901">
    <property type="component" value="Unassembled WGS sequence"/>
</dbReference>
<name>A0ABN7UKW3_GIGMA</name>
<gene>
    <name evidence="1" type="ORF">GMARGA_LOCUS7771</name>
</gene>
<comment type="caution">
    <text evidence="1">The sequence shown here is derived from an EMBL/GenBank/DDBJ whole genome shotgun (WGS) entry which is preliminary data.</text>
</comment>
<keyword evidence="2" id="KW-1185">Reference proteome</keyword>
<organism evidence="1 2">
    <name type="scientific">Gigaspora margarita</name>
    <dbReference type="NCBI Taxonomy" id="4874"/>
    <lineage>
        <taxon>Eukaryota</taxon>
        <taxon>Fungi</taxon>
        <taxon>Fungi incertae sedis</taxon>
        <taxon>Mucoromycota</taxon>
        <taxon>Glomeromycotina</taxon>
        <taxon>Glomeromycetes</taxon>
        <taxon>Diversisporales</taxon>
        <taxon>Gigasporaceae</taxon>
        <taxon>Gigaspora</taxon>
    </lineage>
</organism>
<sequence>MTTAYLKIMTDLSETHPEDVIVPLVLYDLYDTMMTIEDRVDITFQALLKSTRQRKKQNYLVYAFYLGQLLEVFTKLLAERTMLKSCLTKYYALAVTHTYYIFERWGMEQIMQTSKLAYEQLLI</sequence>
<proteinExistence type="predicted"/>
<protein>
    <submittedName>
        <fullName evidence="1">19193_t:CDS:1</fullName>
    </submittedName>
</protein>
<evidence type="ECO:0000313" key="1">
    <source>
        <dbReference type="EMBL" id="CAG8619535.1"/>
    </source>
</evidence>
<dbReference type="EMBL" id="CAJVQB010003844">
    <property type="protein sequence ID" value="CAG8619535.1"/>
    <property type="molecule type" value="Genomic_DNA"/>
</dbReference>
<evidence type="ECO:0000313" key="2">
    <source>
        <dbReference type="Proteomes" id="UP000789901"/>
    </source>
</evidence>
<accession>A0ABN7UKW3</accession>
<reference evidence="1 2" key="1">
    <citation type="submission" date="2021-06" db="EMBL/GenBank/DDBJ databases">
        <authorList>
            <person name="Kallberg Y."/>
            <person name="Tangrot J."/>
            <person name="Rosling A."/>
        </authorList>
    </citation>
    <scope>NUCLEOTIDE SEQUENCE [LARGE SCALE GENOMIC DNA]</scope>
    <source>
        <strain evidence="1 2">120-4 pot B 10/14</strain>
    </source>
</reference>